<dbReference type="SFLD" id="SFLDG00363">
    <property type="entry name" value="AMPS_(cytGST):_Alpha-__Mu-__Pi"/>
    <property type="match status" value="1"/>
</dbReference>
<dbReference type="InterPro" id="IPR050213">
    <property type="entry name" value="GST_superfamily"/>
</dbReference>
<dbReference type="CDD" id="cd03039">
    <property type="entry name" value="GST_N_Sigma_like"/>
    <property type="match status" value="1"/>
</dbReference>
<keyword evidence="9" id="KW-1185">Reference proteome</keyword>
<dbReference type="Pfam" id="PF14497">
    <property type="entry name" value="GST_C_3"/>
    <property type="match status" value="1"/>
</dbReference>
<dbReference type="EC" id="2.5.1.18" evidence="1"/>
<proteinExistence type="inferred from homology"/>
<organism evidence="7">
    <name type="scientific">Daphnia magna</name>
    <dbReference type="NCBI Taxonomy" id="35525"/>
    <lineage>
        <taxon>Eukaryota</taxon>
        <taxon>Metazoa</taxon>
        <taxon>Ecdysozoa</taxon>
        <taxon>Arthropoda</taxon>
        <taxon>Crustacea</taxon>
        <taxon>Branchiopoda</taxon>
        <taxon>Diplostraca</taxon>
        <taxon>Cladocera</taxon>
        <taxon>Anomopoda</taxon>
        <taxon>Daphniidae</taxon>
        <taxon>Daphnia</taxon>
    </lineage>
</organism>
<evidence type="ECO:0000259" key="6">
    <source>
        <dbReference type="PROSITE" id="PS50405"/>
    </source>
</evidence>
<dbReference type="OrthoDB" id="414243at2759"/>
<dbReference type="PROSITE" id="PS50405">
    <property type="entry name" value="GST_CTER"/>
    <property type="match status" value="1"/>
</dbReference>
<dbReference type="FunFam" id="1.20.1050.10:FF:000030">
    <property type="entry name" value="Glutathione S-transferase S1"/>
    <property type="match status" value="1"/>
</dbReference>
<dbReference type="CDD" id="cd03192">
    <property type="entry name" value="GST_C_Sigma_like"/>
    <property type="match status" value="1"/>
</dbReference>
<keyword evidence="2 7" id="KW-0808">Transferase</keyword>
<comment type="similarity">
    <text evidence="3">Belongs to the GST superfamily. Sigma family.</text>
</comment>
<evidence type="ECO:0000256" key="4">
    <source>
        <dbReference type="ARBA" id="ARBA00047960"/>
    </source>
</evidence>
<dbReference type="SFLD" id="SFLDS00019">
    <property type="entry name" value="Glutathione_Transferase_(cytos"/>
    <property type="match status" value="1"/>
</dbReference>
<dbReference type="GO" id="GO:0004602">
    <property type="term" value="F:glutathione peroxidase activity"/>
    <property type="evidence" value="ECO:0007669"/>
    <property type="project" value="UniProtKB-ARBA"/>
</dbReference>
<dbReference type="SUPFAM" id="SSF52833">
    <property type="entry name" value="Thioredoxin-like"/>
    <property type="match status" value="1"/>
</dbReference>
<evidence type="ECO:0000259" key="5">
    <source>
        <dbReference type="PROSITE" id="PS50404"/>
    </source>
</evidence>
<reference evidence="8 9" key="3">
    <citation type="submission" date="2016-03" db="EMBL/GenBank/DDBJ databases">
        <title>EvidentialGene: Evidence-directed Construction of Genes on Genomes.</title>
        <authorList>
            <person name="Gilbert D.G."/>
            <person name="Choi J.-H."/>
            <person name="Mockaitis K."/>
            <person name="Colbourne J."/>
            <person name="Pfrender M."/>
        </authorList>
    </citation>
    <scope>NUCLEOTIDE SEQUENCE [LARGE SCALE GENOMIC DNA]</scope>
    <source>
        <strain evidence="8 9">Xinb3</strain>
        <tissue evidence="8">Complete organism</tissue>
    </source>
</reference>
<dbReference type="InterPro" id="IPR004046">
    <property type="entry name" value="GST_C"/>
</dbReference>
<reference evidence="7" key="1">
    <citation type="submission" date="2015-10" db="EMBL/GenBank/DDBJ databases">
        <title>Daphnia magna gene sets from two clonal populations assembled and annotated with EvidentialGene.</title>
        <authorList>
            <person name="Gilbert D."/>
            <person name="Podicheti R."/>
            <person name="Orsini L."/>
            <person name="Colbourne J."/>
            <person name="Pfrender M."/>
        </authorList>
    </citation>
    <scope>NUCLEOTIDE SEQUENCE</scope>
</reference>
<dbReference type="EMBL" id="GDIP01240505">
    <property type="protein sequence ID" value="JAI82896.1"/>
    <property type="molecule type" value="Transcribed_RNA"/>
</dbReference>
<dbReference type="PROSITE" id="PS50404">
    <property type="entry name" value="GST_NTER"/>
    <property type="match status" value="1"/>
</dbReference>
<evidence type="ECO:0000313" key="8">
    <source>
        <dbReference type="EMBL" id="KZS14640.1"/>
    </source>
</evidence>
<dbReference type="InterPro" id="IPR010987">
    <property type="entry name" value="Glutathione-S-Trfase_C-like"/>
</dbReference>
<evidence type="ECO:0000256" key="1">
    <source>
        <dbReference type="ARBA" id="ARBA00012452"/>
    </source>
</evidence>
<dbReference type="GO" id="GO:0006749">
    <property type="term" value="P:glutathione metabolic process"/>
    <property type="evidence" value="ECO:0007669"/>
    <property type="project" value="TreeGrafter"/>
</dbReference>
<dbReference type="InterPro" id="IPR036249">
    <property type="entry name" value="Thioredoxin-like_sf"/>
</dbReference>
<dbReference type="SFLD" id="SFLDG01205">
    <property type="entry name" value="AMPS.1"/>
    <property type="match status" value="1"/>
</dbReference>
<comment type="catalytic activity">
    <reaction evidence="4">
        <text>RX + glutathione = an S-substituted glutathione + a halide anion + H(+)</text>
        <dbReference type="Rhea" id="RHEA:16437"/>
        <dbReference type="ChEBI" id="CHEBI:15378"/>
        <dbReference type="ChEBI" id="CHEBI:16042"/>
        <dbReference type="ChEBI" id="CHEBI:17792"/>
        <dbReference type="ChEBI" id="CHEBI:57925"/>
        <dbReference type="ChEBI" id="CHEBI:90779"/>
        <dbReference type="EC" id="2.5.1.18"/>
    </reaction>
</comment>
<dbReference type="PANTHER" id="PTHR11571">
    <property type="entry name" value="GLUTATHIONE S-TRANSFERASE"/>
    <property type="match status" value="1"/>
</dbReference>
<dbReference type="GO" id="GO:0004364">
    <property type="term" value="F:glutathione transferase activity"/>
    <property type="evidence" value="ECO:0007669"/>
    <property type="project" value="UniProtKB-EC"/>
</dbReference>
<dbReference type="Pfam" id="PF02798">
    <property type="entry name" value="GST_N"/>
    <property type="match status" value="1"/>
</dbReference>
<sequence>MPGYKLYYFNVRGRGELSRLILHCAGVPFEDFRFEGKDWPAIKPNMPFGQVPVLEIDGNKMLAQSHTIARYLARQHGLAGQNDWEQSQADMYVDCIYDMHGTMRTPTWETDPVKQKELFDKVNEETIQPHLEKVEQHIIKNGSGHLVGQGLTWADIAYYAFFTTPIMTRLGGEVFTKAPHLKKLIELVGSNPNIKKALSSCPAPNTKLINGHCSTEWNAIYYHIVM</sequence>
<dbReference type="STRING" id="35525.A0A0N7ZJ29"/>
<protein>
    <recommendedName>
        <fullName evidence="1">glutathione transferase</fullName>
        <ecNumber evidence="1">2.5.1.18</ecNumber>
    </recommendedName>
</protein>
<dbReference type="Proteomes" id="UP000076858">
    <property type="component" value="Unassembled WGS sequence"/>
</dbReference>
<dbReference type="SUPFAM" id="SSF47616">
    <property type="entry name" value="GST C-terminal domain-like"/>
    <property type="match status" value="1"/>
</dbReference>
<feature type="domain" description="GST C-terminal" evidence="6">
    <location>
        <begin position="82"/>
        <end position="208"/>
    </location>
</feature>
<dbReference type="FunFam" id="3.40.30.10:FF:000035">
    <property type="entry name" value="hematopoietic prostaglandin D synthase"/>
    <property type="match status" value="1"/>
</dbReference>
<evidence type="ECO:0000256" key="3">
    <source>
        <dbReference type="ARBA" id="ARBA00038317"/>
    </source>
</evidence>
<dbReference type="EMBL" id="LRGB01000944">
    <property type="protein sequence ID" value="KZS14640.1"/>
    <property type="molecule type" value="Genomic_DNA"/>
</dbReference>
<dbReference type="InterPro" id="IPR036282">
    <property type="entry name" value="Glutathione-S-Trfase_C_sf"/>
</dbReference>
<evidence type="ECO:0000313" key="9">
    <source>
        <dbReference type="Proteomes" id="UP000076858"/>
    </source>
</evidence>
<name>A0A0N7ZJ29_9CRUS</name>
<evidence type="ECO:0000313" key="7">
    <source>
        <dbReference type="EMBL" id="JAI82896.1"/>
    </source>
</evidence>
<gene>
    <name evidence="8" type="ORF">APZ42_019997</name>
</gene>
<dbReference type="InterPro" id="IPR040079">
    <property type="entry name" value="Glutathione_S-Trfase"/>
</dbReference>
<dbReference type="InterPro" id="IPR004045">
    <property type="entry name" value="Glutathione_S-Trfase_N"/>
</dbReference>
<reference evidence="7" key="2">
    <citation type="submission" date="2015-10" db="EMBL/GenBank/DDBJ databases">
        <authorList>
            <person name="Gilbert D.G."/>
        </authorList>
    </citation>
    <scope>NUCLEOTIDE SEQUENCE</scope>
</reference>
<dbReference type="Gene3D" id="3.40.30.10">
    <property type="entry name" value="Glutaredoxin"/>
    <property type="match status" value="1"/>
</dbReference>
<evidence type="ECO:0000256" key="2">
    <source>
        <dbReference type="ARBA" id="ARBA00022679"/>
    </source>
</evidence>
<dbReference type="Gene3D" id="1.20.1050.10">
    <property type="match status" value="1"/>
</dbReference>
<accession>A0A0N7ZJ29</accession>
<dbReference type="AlphaFoldDB" id="A0A0N7ZJ29"/>
<dbReference type="PANTHER" id="PTHR11571:SF224">
    <property type="entry name" value="HEMATOPOIETIC PROSTAGLANDIN D SYNTHASE"/>
    <property type="match status" value="1"/>
</dbReference>
<feature type="domain" description="GST N-terminal" evidence="5">
    <location>
        <begin position="2"/>
        <end position="80"/>
    </location>
</feature>